<dbReference type="InterPro" id="IPR036291">
    <property type="entry name" value="NAD(P)-bd_dom_sf"/>
</dbReference>
<dbReference type="PANTHER" id="PTHR24321">
    <property type="entry name" value="DEHYDROGENASES, SHORT CHAIN"/>
    <property type="match status" value="1"/>
</dbReference>
<keyword evidence="2" id="KW-0560">Oxidoreductase</keyword>
<dbReference type="PRINTS" id="PR00081">
    <property type="entry name" value="GDHRDH"/>
</dbReference>
<name>A0A512PB49_9CELL</name>
<gene>
    <name evidence="3" type="ORF">CSO01_11330</name>
</gene>
<protein>
    <submittedName>
        <fullName evidence="3">Short-chain dehydrogenase</fullName>
    </submittedName>
</protein>
<dbReference type="Proteomes" id="UP000321798">
    <property type="component" value="Unassembled WGS sequence"/>
</dbReference>
<comment type="similarity">
    <text evidence="1">Belongs to the short-chain dehydrogenases/reductases (SDR) family.</text>
</comment>
<dbReference type="AlphaFoldDB" id="A0A512PB49"/>
<evidence type="ECO:0000256" key="1">
    <source>
        <dbReference type="ARBA" id="ARBA00006484"/>
    </source>
</evidence>
<organism evidence="3 4">
    <name type="scientific">Cellulomonas soli</name>
    <dbReference type="NCBI Taxonomy" id="931535"/>
    <lineage>
        <taxon>Bacteria</taxon>
        <taxon>Bacillati</taxon>
        <taxon>Actinomycetota</taxon>
        <taxon>Actinomycetes</taxon>
        <taxon>Micrococcales</taxon>
        <taxon>Cellulomonadaceae</taxon>
        <taxon>Cellulomonas</taxon>
    </lineage>
</organism>
<comment type="caution">
    <text evidence="3">The sequence shown here is derived from an EMBL/GenBank/DDBJ whole genome shotgun (WGS) entry which is preliminary data.</text>
</comment>
<evidence type="ECO:0000313" key="3">
    <source>
        <dbReference type="EMBL" id="GEP68418.1"/>
    </source>
</evidence>
<dbReference type="GO" id="GO:0016491">
    <property type="term" value="F:oxidoreductase activity"/>
    <property type="evidence" value="ECO:0007669"/>
    <property type="project" value="UniProtKB-KW"/>
</dbReference>
<reference evidence="3 4" key="1">
    <citation type="submission" date="2019-07" db="EMBL/GenBank/DDBJ databases">
        <title>Whole genome shotgun sequence of Cellulomonas soli NBRC 109434.</title>
        <authorList>
            <person name="Hosoyama A."/>
            <person name="Uohara A."/>
            <person name="Ohji S."/>
            <person name="Ichikawa N."/>
        </authorList>
    </citation>
    <scope>NUCLEOTIDE SEQUENCE [LARGE SCALE GENOMIC DNA]</scope>
    <source>
        <strain evidence="3 4">NBRC 109434</strain>
    </source>
</reference>
<accession>A0A512PB49</accession>
<sequence length="257" mass="26608">MRTVVITGSASGIGRATAELLRARGERVIGVDLHDAEVEVDLATVGGRASLVEQVRALSGGTIDAVVANAGLAIPTPLTVSVNYFGAVATLEGLRPLLVGSPAPRASLTSSMATLMAHDEELVERALADDEPGALARATVLVEQDKGDQIYSSTKVALTRWMRRHAATADWAGAGIPLNAIGPGVVATPMTAEMTATAEAREQLLTLVPMPLHGIMGPEVPAALHAWLVGESNTHLCGQLVFVDGGSDVVLRGESGW</sequence>
<dbReference type="InterPro" id="IPR002347">
    <property type="entry name" value="SDR_fam"/>
</dbReference>
<dbReference type="EMBL" id="BKAL01000003">
    <property type="protein sequence ID" value="GEP68418.1"/>
    <property type="molecule type" value="Genomic_DNA"/>
</dbReference>
<dbReference type="Pfam" id="PF13561">
    <property type="entry name" value="adh_short_C2"/>
    <property type="match status" value="1"/>
</dbReference>
<evidence type="ECO:0000313" key="4">
    <source>
        <dbReference type="Proteomes" id="UP000321798"/>
    </source>
</evidence>
<dbReference type="OrthoDB" id="3676637at2"/>
<dbReference type="Gene3D" id="3.40.50.720">
    <property type="entry name" value="NAD(P)-binding Rossmann-like Domain"/>
    <property type="match status" value="1"/>
</dbReference>
<evidence type="ECO:0000256" key="2">
    <source>
        <dbReference type="ARBA" id="ARBA00023002"/>
    </source>
</evidence>
<dbReference type="PANTHER" id="PTHR24321:SF8">
    <property type="entry name" value="ESTRADIOL 17-BETA-DEHYDROGENASE 8-RELATED"/>
    <property type="match status" value="1"/>
</dbReference>
<proteinExistence type="inferred from homology"/>
<dbReference type="SUPFAM" id="SSF51735">
    <property type="entry name" value="NAD(P)-binding Rossmann-fold domains"/>
    <property type="match status" value="1"/>
</dbReference>
<dbReference type="RefSeq" id="WP_146952171.1">
    <property type="nucleotide sequence ID" value="NZ_BAABBJ010000009.1"/>
</dbReference>
<keyword evidence="4" id="KW-1185">Reference proteome</keyword>